<comment type="similarity">
    <text evidence="4">Belongs to the protein-tyrosine phosphatase family. Non-receptor class dual specificity subfamily.</text>
</comment>
<dbReference type="Pfam" id="PF00782">
    <property type="entry name" value="DSPc"/>
    <property type="match status" value="1"/>
</dbReference>
<dbReference type="PANTHER" id="PTHR46495">
    <property type="entry name" value="DUAL SPECIFICITY PROTEIN PHOSPHATASE 21"/>
    <property type="match status" value="1"/>
</dbReference>
<dbReference type="InterPro" id="IPR020420">
    <property type="entry name" value="Atypical_DUSP_subfamB"/>
</dbReference>
<evidence type="ECO:0000256" key="5">
    <source>
        <dbReference type="ARBA" id="ARBA00022490"/>
    </source>
</evidence>
<dbReference type="InterPro" id="IPR020422">
    <property type="entry name" value="TYR_PHOSPHATASE_DUAL_dom"/>
</dbReference>
<dbReference type="InterPro" id="IPR003595">
    <property type="entry name" value="Tyr_Pase_cat"/>
</dbReference>
<keyword evidence="6" id="KW-0999">Mitochondrion inner membrane</keyword>
<evidence type="ECO:0000256" key="9">
    <source>
        <dbReference type="ARBA" id="ARBA00023128"/>
    </source>
</evidence>
<feature type="non-terminal residue" evidence="16">
    <location>
        <position position="201"/>
    </location>
</feature>
<evidence type="ECO:0000256" key="1">
    <source>
        <dbReference type="ARBA" id="ARBA00004123"/>
    </source>
</evidence>
<dbReference type="PROSITE" id="PS50054">
    <property type="entry name" value="TYR_PHOSPHATASE_DUAL"/>
    <property type="match status" value="1"/>
</dbReference>
<accession>A0A7K7VAE4</accession>
<feature type="domain" description="Tyrosine-protein phosphatase" evidence="14">
    <location>
        <begin position="32"/>
        <end position="173"/>
    </location>
</feature>
<dbReference type="InterPro" id="IPR000340">
    <property type="entry name" value="Dual-sp_phosphatase_cat-dom"/>
</dbReference>
<dbReference type="PROSITE" id="PS00383">
    <property type="entry name" value="TYR_PHOSPHATASE_1"/>
    <property type="match status" value="1"/>
</dbReference>
<dbReference type="GO" id="GO:0004722">
    <property type="term" value="F:protein serine/threonine phosphatase activity"/>
    <property type="evidence" value="ECO:0007669"/>
    <property type="project" value="UniProtKB-EC"/>
</dbReference>
<dbReference type="PRINTS" id="PR01910">
    <property type="entry name" value="ADSPHPHTASEB"/>
</dbReference>
<comment type="catalytic activity">
    <reaction evidence="13">
        <text>O-phospho-L-threonyl-[protein] + H2O = L-threonyl-[protein] + phosphate</text>
        <dbReference type="Rhea" id="RHEA:47004"/>
        <dbReference type="Rhea" id="RHEA-COMP:11060"/>
        <dbReference type="Rhea" id="RHEA-COMP:11605"/>
        <dbReference type="ChEBI" id="CHEBI:15377"/>
        <dbReference type="ChEBI" id="CHEBI:30013"/>
        <dbReference type="ChEBI" id="CHEBI:43474"/>
        <dbReference type="ChEBI" id="CHEBI:61977"/>
        <dbReference type="EC" id="3.1.3.16"/>
    </reaction>
</comment>
<dbReference type="EMBL" id="VZSX01000070">
    <property type="protein sequence ID" value="NXA37948.1"/>
    <property type="molecule type" value="Genomic_DNA"/>
</dbReference>
<evidence type="ECO:0000259" key="14">
    <source>
        <dbReference type="PROSITE" id="PS50054"/>
    </source>
</evidence>
<dbReference type="GO" id="GO:0017017">
    <property type="term" value="F:MAP kinase tyrosine/serine/threonine phosphatase activity"/>
    <property type="evidence" value="ECO:0007669"/>
    <property type="project" value="InterPro"/>
</dbReference>
<dbReference type="GO" id="GO:0005743">
    <property type="term" value="C:mitochondrial inner membrane"/>
    <property type="evidence" value="ECO:0007669"/>
    <property type="project" value="UniProtKB-SubCell"/>
</dbReference>
<evidence type="ECO:0000256" key="8">
    <source>
        <dbReference type="ARBA" id="ARBA00022912"/>
    </source>
</evidence>
<keyword evidence="17" id="KW-1185">Reference proteome</keyword>
<dbReference type="PROSITE" id="PS50056">
    <property type="entry name" value="TYR_PHOSPHATASE_2"/>
    <property type="match status" value="1"/>
</dbReference>
<evidence type="ECO:0000256" key="10">
    <source>
        <dbReference type="ARBA" id="ARBA00023136"/>
    </source>
</evidence>
<dbReference type="FunFam" id="3.90.190.10:FF:000049">
    <property type="entry name" value="Dual specificity protein phosphatase 14"/>
    <property type="match status" value="1"/>
</dbReference>
<keyword evidence="5" id="KW-0963">Cytoplasm</keyword>
<evidence type="ECO:0000256" key="11">
    <source>
        <dbReference type="ARBA" id="ARBA00023242"/>
    </source>
</evidence>
<evidence type="ECO:0000256" key="2">
    <source>
        <dbReference type="ARBA" id="ARBA00004496"/>
    </source>
</evidence>
<dbReference type="SUPFAM" id="SSF52799">
    <property type="entry name" value="(Phosphotyrosine protein) phosphatases II"/>
    <property type="match status" value="1"/>
</dbReference>
<dbReference type="Gene3D" id="3.90.190.10">
    <property type="entry name" value="Protein tyrosine phosphatase superfamily"/>
    <property type="match status" value="1"/>
</dbReference>
<feature type="non-terminal residue" evidence="16">
    <location>
        <position position="1"/>
    </location>
</feature>
<evidence type="ECO:0000259" key="15">
    <source>
        <dbReference type="PROSITE" id="PS50056"/>
    </source>
</evidence>
<organism evidence="16 17">
    <name type="scientific">Eudromia elegans</name>
    <name type="common">Elegant crested-tinamou</name>
    <dbReference type="NCBI Taxonomy" id="8805"/>
    <lineage>
        <taxon>Eukaryota</taxon>
        <taxon>Metazoa</taxon>
        <taxon>Chordata</taxon>
        <taxon>Craniata</taxon>
        <taxon>Vertebrata</taxon>
        <taxon>Euteleostomi</taxon>
        <taxon>Archelosauria</taxon>
        <taxon>Archosauria</taxon>
        <taxon>Dinosauria</taxon>
        <taxon>Saurischia</taxon>
        <taxon>Theropoda</taxon>
        <taxon>Coelurosauria</taxon>
        <taxon>Aves</taxon>
        <taxon>Palaeognathae</taxon>
        <taxon>Tinamiformes</taxon>
        <taxon>Tinamidae</taxon>
        <taxon>Eudromia</taxon>
    </lineage>
</organism>
<evidence type="ECO:0000256" key="3">
    <source>
        <dbReference type="ARBA" id="ARBA00004637"/>
    </source>
</evidence>
<feature type="domain" description="Tyrosine specific protein phosphatases" evidence="15">
    <location>
        <begin position="97"/>
        <end position="152"/>
    </location>
</feature>
<keyword evidence="8" id="KW-0904">Protein phosphatase</keyword>
<dbReference type="GO" id="GO:0005634">
    <property type="term" value="C:nucleus"/>
    <property type="evidence" value="ECO:0007669"/>
    <property type="project" value="UniProtKB-SubCell"/>
</dbReference>
<dbReference type="OrthoDB" id="285418at2759"/>
<dbReference type="SMART" id="SM00404">
    <property type="entry name" value="PTPc_motif"/>
    <property type="match status" value="1"/>
</dbReference>
<keyword evidence="9" id="KW-0496">Mitochondrion</keyword>
<dbReference type="InterPro" id="IPR016130">
    <property type="entry name" value="Tyr_Pase_AS"/>
</dbReference>
<evidence type="ECO:0000313" key="17">
    <source>
        <dbReference type="Proteomes" id="UP000533954"/>
    </source>
</evidence>
<keyword evidence="7" id="KW-0378">Hydrolase</keyword>
<reference evidence="16 17" key="1">
    <citation type="submission" date="2019-09" db="EMBL/GenBank/DDBJ databases">
        <title>Bird 10,000 Genomes (B10K) Project - Family phase.</title>
        <authorList>
            <person name="Zhang G."/>
        </authorList>
    </citation>
    <scope>NUCLEOTIDE SEQUENCE [LARGE SCALE GENOMIC DNA]</scope>
    <source>
        <strain evidence="16">B10K-LSUMZ-16893</strain>
    </source>
</reference>
<dbReference type="AlphaFoldDB" id="A0A7K7VAE4"/>
<evidence type="ECO:0000256" key="12">
    <source>
        <dbReference type="ARBA" id="ARBA00047761"/>
    </source>
</evidence>
<dbReference type="Proteomes" id="UP000533954">
    <property type="component" value="Unassembled WGS sequence"/>
</dbReference>
<dbReference type="SMART" id="SM00195">
    <property type="entry name" value="DSPc"/>
    <property type="match status" value="1"/>
</dbReference>
<gene>
    <name evidence="16" type="primary">Dusp18</name>
    <name evidence="16" type="ORF">EUDELE_R00389</name>
</gene>
<name>A0A7K7VAE4_EUDEL</name>
<dbReference type="GO" id="GO:0004725">
    <property type="term" value="F:protein tyrosine phosphatase activity"/>
    <property type="evidence" value="ECO:0007669"/>
    <property type="project" value="TreeGrafter"/>
</dbReference>
<evidence type="ECO:0000256" key="4">
    <source>
        <dbReference type="ARBA" id="ARBA00008601"/>
    </source>
</evidence>
<proteinExistence type="inferred from homology"/>
<dbReference type="PRINTS" id="PR01908">
    <property type="entry name" value="ADSPHPHTASE"/>
</dbReference>
<evidence type="ECO:0000256" key="6">
    <source>
        <dbReference type="ARBA" id="ARBA00022792"/>
    </source>
</evidence>
<evidence type="ECO:0000313" key="16">
    <source>
        <dbReference type="EMBL" id="NXA37948.1"/>
    </source>
</evidence>
<dbReference type="PANTHER" id="PTHR46495:SF1">
    <property type="entry name" value="DUAL SPECIFICITY PHOSPHATASE 21"/>
    <property type="match status" value="1"/>
</dbReference>
<protein>
    <submittedName>
        <fullName evidence="16">DUS18 phosphatase</fullName>
    </submittedName>
</protein>
<evidence type="ECO:0000256" key="13">
    <source>
        <dbReference type="ARBA" id="ARBA00048336"/>
    </source>
</evidence>
<keyword evidence="11" id="KW-0539">Nucleus</keyword>
<dbReference type="InterPro" id="IPR000387">
    <property type="entry name" value="Tyr_Pase_dom"/>
</dbReference>
<comment type="subcellular location">
    <subcellularLocation>
        <location evidence="2">Cytoplasm</location>
    </subcellularLocation>
    <subcellularLocation>
        <location evidence="3">Mitochondrion inner membrane</location>
        <topology evidence="3">Peripheral membrane protein</topology>
    </subcellularLocation>
    <subcellularLocation>
        <location evidence="1">Nucleus</location>
    </subcellularLocation>
</comment>
<sequence length="201" mass="22349">AALRHRCSVPRTSMNAAFRALPMLFQHPSVYGLSQITPSLYLSDGTAANNKLLLLANQISTVINVAVEVVNTIYPNIEYLCVPVVDSPASWIYGCFDPIADKIQSVSARRGRTLLHCAAGVSRSAAVCLAYLMKYQSVSLASAHKWVKARRPIIRPNNGFWQQLIQYEHKLYGTNTVRMINTPLGTIPDVYGREVRVMLPF</sequence>
<dbReference type="InterPro" id="IPR029021">
    <property type="entry name" value="Prot-tyrosine_phosphatase-like"/>
</dbReference>
<comment type="caution">
    <text evidence="16">The sequence shown here is derived from an EMBL/GenBank/DDBJ whole genome shotgun (WGS) entry which is preliminary data.</text>
</comment>
<evidence type="ECO:0000256" key="7">
    <source>
        <dbReference type="ARBA" id="ARBA00022801"/>
    </source>
</evidence>
<keyword evidence="10" id="KW-0472">Membrane</keyword>
<comment type="catalytic activity">
    <reaction evidence="12">
        <text>O-phospho-L-seryl-[protein] + H2O = L-seryl-[protein] + phosphate</text>
        <dbReference type="Rhea" id="RHEA:20629"/>
        <dbReference type="Rhea" id="RHEA-COMP:9863"/>
        <dbReference type="Rhea" id="RHEA-COMP:11604"/>
        <dbReference type="ChEBI" id="CHEBI:15377"/>
        <dbReference type="ChEBI" id="CHEBI:29999"/>
        <dbReference type="ChEBI" id="CHEBI:43474"/>
        <dbReference type="ChEBI" id="CHEBI:83421"/>
        <dbReference type="EC" id="3.1.3.16"/>
    </reaction>
</comment>